<evidence type="ECO:0000256" key="1">
    <source>
        <dbReference type="SAM" id="MobiDB-lite"/>
    </source>
</evidence>
<feature type="compositionally biased region" description="Basic and acidic residues" evidence="1">
    <location>
        <begin position="488"/>
        <end position="501"/>
    </location>
</feature>
<proteinExistence type="predicted"/>
<dbReference type="PANTHER" id="PTHR33099">
    <property type="entry name" value="FE2OG DIOXYGENASE DOMAIN-CONTAINING PROTEIN"/>
    <property type="match status" value="1"/>
</dbReference>
<feature type="region of interest" description="Disordered" evidence="1">
    <location>
        <begin position="488"/>
        <end position="509"/>
    </location>
</feature>
<organism evidence="2 3">
    <name type="scientific">Rhizopogon vinicolor AM-OR11-026</name>
    <dbReference type="NCBI Taxonomy" id="1314800"/>
    <lineage>
        <taxon>Eukaryota</taxon>
        <taxon>Fungi</taxon>
        <taxon>Dikarya</taxon>
        <taxon>Basidiomycota</taxon>
        <taxon>Agaricomycotina</taxon>
        <taxon>Agaricomycetes</taxon>
        <taxon>Agaricomycetidae</taxon>
        <taxon>Boletales</taxon>
        <taxon>Suillineae</taxon>
        <taxon>Rhizopogonaceae</taxon>
        <taxon>Rhizopogon</taxon>
    </lineage>
</organism>
<name>A0A1B7MM83_9AGAM</name>
<reference evidence="2 3" key="1">
    <citation type="submission" date="2016-06" db="EMBL/GenBank/DDBJ databases">
        <title>Comparative genomics of the ectomycorrhizal sister species Rhizopogon vinicolor and Rhizopogon vesiculosus (Basidiomycota: Boletales) reveals a divergence of the mating type B locus.</title>
        <authorList>
            <consortium name="DOE Joint Genome Institute"/>
            <person name="Mujic A.B."/>
            <person name="Kuo A."/>
            <person name="Tritt A."/>
            <person name="Lipzen A."/>
            <person name="Chen C."/>
            <person name="Johnson J."/>
            <person name="Sharma A."/>
            <person name="Barry K."/>
            <person name="Grigoriev I.V."/>
            <person name="Spatafora J.W."/>
        </authorList>
    </citation>
    <scope>NUCLEOTIDE SEQUENCE [LARGE SCALE GENOMIC DNA]</scope>
    <source>
        <strain evidence="2 3">AM-OR11-026</strain>
    </source>
</reference>
<keyword evidence="3" id="KW-1185">Reference proteome</keyword>
<dbReference type="OrthoDB" id="27483at2759"/>
<evidence type="ECO:0000313" key="3">
    <source>
        <dbReference type="Proteomes" id="UP000092154"/>
    </source>
</evidence>
<sequence length="509" mass="57903">MSQADNHSLTTPELHEVPIFKHVNERLISMPEEEEGYKICTNTTLANALDKLGGSPFMTYVLRSVWGYNFAIHVKGEKAGRWIKPHVSMFQKHAIPSPFGRAEEIGVDPSYGNGAELRVEDLSFPGLSTTFSNPYESVIGSIECNLAYVMFVGKKLQIKLHKLAIYEEGAHIDWHRDSTHSDAHRAMMLFALNTEWEGGELMLMHQSVEMSVDLHPTTSRHSKNLRPVIVAFDKDTEYKVMPVTKGTQLMLQYDVNVIGEMPQLSPYDNEEPLEYLSSRGKLLEFNTMYPSIPNNALFRAVANEIQELHERGTKTVAFPLFHLYHEASFKREYLKVPDSLLFDALKDRFDISIGPIVIYYIDEGEVGTTGCIAYRYSTLPKLKEEVITEDDDSEFGEEYDSQLEADDECPSSEGEFAYDNTYGTTTGKVIKDASFHLPRVSAIERISEQPLVDMAYKQNQRGEMRYFGAGMFVKQKDETDSLVYERGMVKRMSDSDENDRRGVKKRKVG</sequence>
<evidence type="ECO:0008006" key="4">
    <source>
        <dbReference type="Google" id="ProtNLM"/>
    </source>
</evidence>
<dbReference type="Proteomes" id="UP000092154">
    <property type="component" value="Unassembled WGS sequence"/>
</dbReference>
<dbReference type="PANTHER" id="PTHR33099:SF11">
    <property type="entry name" value="FE2OG DIOXYGENASE DOMAIN-CONTAINING PROTEIN"/>
    <property type="match status" value="1"/>
</dbReference>
<dbReference type="STRING" id="1314800.A0A1B7MM83"/>
<evidence type="ECO:0000313" key="2">
    <source>
        <dbReference type="EMBL" id="OAX33691.1"/>
    </source>
</evidence>
<dbReference type="Gene3D" id="2.60.120.620">
    <property type="entry name" value="q2cbj1_9rhob like domain"/>
    <property type="match status" value="1"/>
</dbReference>
<protein>
    <recommendedName>
        <fullName evidence="4">Fe2OG dioxygenase domain-containing protein</fullName>
    </recommendedName>
</protein>
<gene>
    <name evidence="2" type="ORF">K503DRAFT_804176</name>
</gene>
<accession>A0A1B7MM83</accession>
<dbReference type="AlphaFoldDB" id="A0A1B7MM83"/>
<dbReference type="EMBL" id="KV448723">
    <property type="protein sequence ID" value="OAX33691.1"/>
    <property type="molecule type" value="Genomic_DNA"/>
</dbReference>
<dbReference type="InParanoid" id="A0A1B7MM83"/>